<dbReference type="PROSITE" id="PS50937">
    <property type="entry name" value="HTH_MERR_2"/>
    <property type="match status" value="1"/>
</dbReference>
<reference evidence="10 11" key="1">
    <citation type="submission" date="2016-10" db="EMBL/GenBank/DDBJ databases">
        <authorList>
            <person name="de Groot N.N."/>
        </authorList>
    </citation>
    <scope>NUCLEOTIDE SEQUENCE [LARGE SCALE GENOMIC DNA]</scope>
    <source>
        <strain evidence="10 11">DSM 17074</strain>
    </source>
</reference>
<proteinExistence type="predicted"/>
<dbReference type="PROSITE" id="PS00356">
    <property type="entry name" value="HTH_LACI_1"/>
    <property type="match status" value="1"/>
</dbReference>
<dbReference type="PANTHER" id="PTHR30146">
    <property type="entry name" value="LACI-RELATED TRANSCRIPTIONAL REPRESSOR"/>
    <property type="match status" value="1"/>
</dbReference>
<keyword evidence="12" id="KW-1185">Reference proteome</keyword>
<sequence>MATIKEVAKLAGVSVATVSRVLNNQGYVHLDTREKVEKAIKQLNYTPNAVARSLFKKASNTIALIIPDIANPYFPQLVKWIEKELTEAGYDLLLFNSNNDVDKELRLIYLLEAKYIDGLLLVSNHLTKEDVKKVTLPIVALDQFLDEDIPSVTVNNYQGAKEAVQHLIDSGCQSIGHIVGPHDSYTSKHRLRGYLDVMKEQNKTPRIVEGEYDLTTAMEQTALLLEQYPDIDGIFAGNDVMGIGAIKVIQSLGLSVPDDIAVIGFDGIDWGTVITPELSTMAQPIQSLAQAATQLVLDLIQKKEQQKHYQFQATYKNRQSTK</sequence>
<evidence type="ECO:0000256" key="4">
    <source>
        <dbReference type="ARBA" id="ARBA00023125"/>
    </source>
</evidence>
<dbReference type="SMART" id="SM00354">
    <property type="entry name" value="HTH_LACI"/>
    <property type="match status" value="1"/>
</dbReference>
<dbReference type="PROSITE" id="PS50943">
    <property type="entry name" value="HTH_CROC1"/>
    <property type="match status" value="1"/>
</dbReference>
<feature type="domain" description="HTH merR-type" evidence="7">
    <location>
        <begin position="1"/>
        <end position="18"/>
    </location>
</feature>
<evidence type="ECO:0000313" key="10">
    <source>
        <dbReference type="EMBL" id="SFS45780.1"/>
    </source>
</evidence>
<dbReference type="PANTHER" id="PTHR30146:SF95">
    <property type="entry name" value="RIBOSE OPERON REPRESSOR"/>
    <property type="match status" value="1"/>
</dbReference>
<dbReference type="InterPro" id="IPR000551">
    <property type="entry name" value="MerR-type_HTH_dom"/>
</dbReference>
<dbReference type="Gene3D" id="3.40.50.2300">
    <property type="match status" value="2"/>
</dbReference>
<dbReference type="GO" id="GO:0000976">
    <property type="term" value="F:transcription cis-regulatory region binding"/>
    <property type="evidence" value="ECO:0007669"/>
    <property type="project" value="TreeGrafter"/>
</dbReference>
<dbReference type="FunFam" id="1.10.260.40:FF:000002">
    <property type="entry name" value="HTH-type transcriptional repressor PurR"/>
    <property type="match status" value="1"/>
</dbReference>
<dbReference type="SUPFAM" id="SSF53822">
    <property type="entry name" value="Periplasmic binding protein-like I"/>
    <property type="match status" value="1"/>
</dbReference>
<keyword evidence="4" id="KW-0238">DNA-binding</keyword>
<keyword evidence="5" id="KW-0804">Transcription</keyword>
<dbReference type="STRING" id="306541.SAMN05421668_1039"/>
<organism evidence="10 11">
    <name type="scientific">Halolactibacillus miurensis</name>
    <dbReference type="NCBI Taxonomy" id="306541"/>
    <lineage>
        <taxon>Bacteria</taxon>
        <taxon>Bacillati</taxon>
        <taxon>Bacillota</taxon>
        <taxon>Bacilli</taxon>
        <taxon>Bacillales</taxon>
        <taxon>Bacillaceae</taxon>
        <taxon>Halolactibacillus</taxon>
    </lineage>
</organism>
<evidence type="ECO:0000256" key="1">
    <source>
        <dbReference type="ARBA" id="ARBA00019435"/>
    </source>
</evidence>
<evidence type="ECO:0000256" key="2">
    <source>
        <dbReference type="ARBA" id="ARBA00022491"/>
    </source>
</evidence>
<dbReference type="CDD" id="cd06291">
    <property type="entry name" value="PBP1_Qymf-like"/>
    <property type="match status" value="1"/>
</dbReference>
<evidence type="ECO:0000256" key="3">
    <source>
        <dbReference type="ARBA" id="ARBA00023015"/>
    </source>
</evidence>
<accession>A0A1I6Q0C6</accession>
<evidence type="ECO:0000259" key="7">
    <source>
        <dbReference type="PROSITE" id="PS50937"/>
    </source>
</evidence>
<dbReference type="PROSITE" id="PS50932">
    <property type="entry name" value="HTH_LACI_2"/>
    <property type="match status" value="1"/>
</dbReference>
<dbReference type="Pfam" id="PF00532">
    <property type="entry name" value="Peripla_BP_1"/>
    <property type="match status" value="1"/>
</dbReference>
<dbReference type="PRINTS" id="PR00036">
    <property type="entry name" value="HTHLACI"/>
</dbReference>
<feature type="domain" description="HTH lacI-type" evidence="6">
    <location>
        <begin position="2"/>
        <end position="56"/>
    </location>
</feature>
<name>A0A1I6Q0C6_9BACI</name>
<dbReference type="InterPro" id="IPR028082">
    <property type="entry name" value="Peripla_BP_I"/>
</dbReference>
<dbReference type="InterPro" id="IPR001761">
    <property type="entry name" value="Peripla_BP/Lac1_sug-bd_dom"/>
</dbReference>
<evidence type="ECO:0000313" key="11">
    <source>
        <dbReference type="Proteomes" id="UP000199139"/>
    </source>
</evidence>
<dbReference type="EMBL" id="BJWJ01000030">
    <property type="protein sequence ID" value="GEM05346.1"/>
    <property type="molecule type" value="Genomic_DNA"/>
</dbReference>
<reference evidence="9 12" key="2">
    <citation type="submission" date="2019-07" db="EMBL/GenBank/DDBJ databases">
        <title>Whole genome shotgun sequence of Halolactibacillus miurensis NBRC 100873.</title>
        <authorList>
            <person name="Hosoyama A."/>
            <person name="Uohara A."/>
            <person name="Ohji S."/>
            <person name="Ichikawa N."/>
        </authorList>
    </citation>
    <scope>NUCLEOTIDE SEQUENCE [LARGE SCALE GENOMIC DNA]</scope>
    <source>
        <strain evidence="9 12">NBRC 100873</strain>
    </source>
</reference>
<dbReference type="Pfam" id="PF00356">
    <property type="entry name" value="LacI"/>
    <property type="match status" value="1"/>
</dbReference>
<dbReference type="Gene3D" id="1.10.260.40">
    <property type="entry name" value="lambda repressor-like DNA-binding domains"/>
    <property type="match status" value="1"/>
</dbReference>
<protein>
    <recommendedName>
        <fullName evidence="1">Catabolite control protein A</fullName>
    </recommendedName>
</protein>
<keyword evidence="2" id="KW-0678">Repressor</keyword>
<dbReference type="SUPFAM" id="SSF47413">
    <property type="entry name" value="lambda repressor-like DNA-binding domains"/>
    <property type="match status" value="1"/>
</dbReference>
<dbReference type="EMBL" id="FPAI01000003">
    <property type="protein sequence ID" value="SFS45780.1"/>
    <property type="molecule type" value="Genomic_DNA"/>
</dbReference>
<dbReference type="InterPro" id="IPR001387">
    <property type="entry name" value="Cro/C1-type_HTH"/>
</dbReference>
<evidence type="ECO:0000256" key="5">
    <source>
        <dbReference type="ARBA" id="ARBA00023163"/>
    </source>
</evidence>
<evidence type="ECO:0000313" key="9">
    <source>
        <dbReference type="EMBL" id="GEM05346.1"/>
    </source>
</evidence>
<dbReference type="InterPro" id="IPR010982">
    <property type="entry name" value="Lambda_DNA-bd_dom_sf"/>
</dbReference>
<dbReference type="RefSeq" id="WP_177220607.1">
    <property type="nucleotide sequence ID" value="NZ_BJWJ01000030.1"/>
</dbReference>
<keyword evidence="3" id="KW-0805">Transcription regulation</keyword>
<dbReference type="Proteomes" id="UP000321773">
    <property type="component" value="Unassembled WGS sequence"/>
</dbReference>
<dbReference type="Proteomes" id="UP000199139">
    <property type="component" value="Unassembled WGS sequence"/>
</dbReference>
<dbReference type="CDD" id="cd01392">
    <property type="entry name" value="HTH_LacI"/>
    <property type="match status" value="1"/>
</dbReference>
<evidence type="ECO:0000259" key="6">
    <source>
        <dbReference type="PROSITE" id="PS50932"/>
    </source>
</evidence>
<dbReference type="GO" id="GO:0003700">
    <property type="term" value="F:DNA-binding transcription factor activity"/>
    <property type="evidence" value="ECO:0007669"/>
    <property type="project" value="TreeGrafter"/>
</dbReference>
<dbReference type="InterPro" id="IPR000843">
    <property type="entry name" value="HTH_LacI"/>
</dbReference>
<evidence type="ECO:0000313" key="12">
    <source>
        <dbReference type="Proteomes" id="UP000321773"/>
    </source>
</evidence>
<gene>
    <name evidence="9" type="primary">rbsR</name>
    <name evidence="9" type="ORF">HMI01_23340</name>
    <name evidence="10" type="ORF">SAMN05421668_1039</name>
</gene>
<feature type="domain" description="HTH cro/C1-type" evidence="8">
    <location>
        <begin position="3"/>
        <end position="50"/>
    </location>
</feature>
<evidence type="ECO:0000259" key="8">
    <source>
        <dbReference type="PROSITE" id="PS50943"/>
    </source>
</evidence>
<dbReference type="AlphaFoldDB" id="A0A1I6Q0C6"/>